<evidence type="ECO:0000313" key="9">
    <source>
        <dbReference type="Proteomes" id="UP000799750"/>
    </source>
</evidence>
<dbReference type="InterPro" id="IPR036291">
    <property type="entry name" value="NAD(P)-bd_dom_sf"/>
</dbReference>
<dbReference type="InterPro" id="IPR002328">
    <property type="entry name" value="ADH_Zn_CS"/>
</dbReference>
<dbReference type="Gene3D" id="3.90.180.10">
    <property type="entry name" value="Medium-chain alcohol dehydrogenases, catalytic domain"/>
    <property type="match status" value="1"/>
</dbReference>
<protein>
    <submittedName>
        <fullName evidence="8">Putative alcohol dehydrogenase</fullName>
    </submittedName>
</protein>
<comment type="cofactor">
    <cofactor evidence="1 6">
        <name>Zn(2+)</name>
        <dbReference type="ChEBI" id="CHEBI:29105"/>
    </cofactor>
</comment>
<dbReference type="InterPro" id="IPR013149">
    <property type="entry name" value="ADH-like_C"/>
</dbReference>
<dbReference type="EMBL" id="MU004198">
    <property type="protein sequence ID" value="KAF2490138.1"/>
    <property type="molecule type" value="Genomic_DNA"/>
</dbReference>
<comment type="similarity">
    <text evidence="2 6">Belongs to the zinc-containing alcohol dehydrogenase family.</text>
</comment>
<dbReference type="SMART" id="SM00829">
    <property type="entry name" value="PKS_ER"/>
    <property type="match status" value="1"/>
</dbReference>
<dbReference type="InterPro" id="IPR011032">
    <property type="entry name" value="GroES-like_sf"/>
</dbReference>
<accession>A0A6A6QCH8</accession>
<dbReference type="PANTHER" id="PTHR43350:SF2">
    <property type="entry name" value="GROES-LIKE ZINC-BINDING ALCOHOL DEHYDROGENASE FAMILY PROTEIN"/>
    <property type="match status" value="1"/>
</dbReference>
<name>A0A6A6QCH8_9PEZI</name>
<dbReference type="GO" id="GO:0008270">
    <property type="term" value="F:zinc ion binding"/>
    <property type="evidence" value="ECO:0007669"/>
    <property type="project" value="InterPro"/>
</dbReference>
<dbReference type="Pfam" id="PF08240">
    <property type="entry name" value="ADH_N"/>
    <property type="match status" value="1"/>
</dbReference>
<dbReference type="InterPro" id="IPR020843">
    <property type="entry name" value="ER"/>
</dbReference>
<keyword evidence="4 6" id="KW-0862">Zinc</keyword>
<dbReference type="PROSITE" id="PS00059">
    <property type="entry name" value="ADH_ZINC"/>
    <property type="match status" value="1"/>
</dbReference>
<dbReference type="GO" id="GO:0016491">
    <property type="term" value="F:oxidoreductase activity"/>
    <property type="evidence" value="ECO:0007669"/>
    <property type="project" value="UniProtKB-KW"/>
</dbReference>
<evidence type="ECO:0000259" key="7">
    <source>
        <dbReference type="SMART" id="SM00829"/>
    </source>
</evidence>
<dbReference type="SUPFAM" id="SSF50129">
    <property type="entry name" value="GroES-like"/>
    <property type="match status" value="1"/>
</dbReference>
<dbReference type="SUPFAM" id="SSF51735">
    <property type="entry name" value="NAD(P)-binding Rossmann-fold domains"/>
    <property type="match status" value="1"/>
</dbReference>
<reference evidence="8" key="1">
    <citation type="journal article" date="2020" name="Stud. Mycol.">
        <title>101 Dothideomycetes genomes: a test case for predicting lifestyles and emergence of pathogens.</title>
        <authorList>
            <person name="Haridas S."/>
            <person name="Albert R."/>
            <person name="Binder M."/>
            <person name="Bloem J."/>
            <person name="Labutti K."/>
            <person name="Salamov A."/>
            <person name="Andreopoulos B."/>
            <person name="Baker S."/>
            <person name="Barry K."/>
            <person name="Bills G."/>
            <person name="Bluhm B."/>
            <person name="Cannon C."/>
            <person name="Castanera R."/>
            <person name="Culley D."/>
            <person name="Daum C."/>
            <person name="Ezra D."/>
            <person name="Gonzalez J."/>
            <person name="Henrissat B."/>
            <person name="Kuo A."/>
            <person name="Liang C."/>
            <person name="Lipzen A."/>
            <person name="Lutzoni F."/>
            <person name="Magnuson J."/>
            <person name="Mondo S."/>
            <person name="Nolan M."/>
            <person name="Ohm R."/>
            <person name="Pangilinan J."/>
            <person name="Park H.-J."/>
            <person name="Ramirez L."/>
            <person name="Alfaro M."/>
            <person name="Sun H."/>
            <person name="Tritt A."/>
            <person name="Yoshinaga Y."/>
            <person name="Zwiers L.-H."/>
            <person name="Turgeon B."/>
            <person name="Goodwin S."/>
            <person name="Spatafora J."/>
            <person name="Crous P."/>
            <person name="Grigoriev I."/>
        </authorList>
    </citation>
    <scope>NUCLEOTIDE SEQUENCE</scope>
    <source>
        <strain evidence="8">CBS 269.34</strain>
    </source>
</reference>
<sequence>MSEPSLNTARALVSRGPLSKGLWKMEDVTIREPGDDEVVVRVVASGVCSTDVHFGNVEEGDWGECYPCVKGHEGSGIVERTGSSVRTCAPGDPVLLSFSSCTACSFCASDHPVYCPDFNDINFLGRPVFSPDSADSNAEKVPSIRGSFFGQSCFASRTVVRETSIVNVKGLVSEGEVEKLEELMLLAPLGCGIQTGWGTIKRVAGAGQEDIVCVVGLGGVGLSGIMAAKALGCRTIIGIDVLPSRLSLAKFLGATHTLLSPASSSGPTSLIPTIRALTSSLDPPSAGPTITMDTTGIPALIRTAIAFTAPRGKILQVGTAPPSAVLDLPIFEFMVQGKQYIGAVEGDSVARESVGELVGERRAGRLPLEKMVEGFVAGRWEEAVEGMRGGRFVKPVLVWWGA</sequence>
<organism evidence="8 9">
    <name type="scientific">Lophium mytilinum</name>
    <dbReference type="NCBI Taxonomy" id="390894"/>
    <lineage>
        <taxon>Eukaryota</taxon>
        <taxon>Fungi</taxon>
        <taxon>Dikarya</taxon>
        <taxon>Ascomycota</taxon>
        <taxon>Pezizomycotina</taxon>
        <taxon>Dothideomycetes</taxon>
        <taxon>Pleosporomycetidae</taxon>
        <taxon>Mytilinidiales</taxon>
        <taxon>Mytilinidiaceae</taxon>
        <taxon>Lophium</taxon>
    </lineage>
</organism>
<feature type="domain" description="Enoyl reductase (ER)" evidence="7">
    <location>
        <begin position="16"/>
        <end position="397"/>
    </location>
</feature>
<proteinExistence type="inferred from homology"/>
<evidence type="ECO:0000256" key="1">
    <source>
        <dbReference type="ARBA" id="ARBA00001947"/>
    </source>
</evidence>
<gene>
    <name evidence="8" type="ORF">BU16DRAFT_518884</name>
</gene>
<evidence type="ECO:0000256" key="6">
    <source>
        <dbReference type="RuleBase" id="RU361277"/>
    </source>
</evidence>
<dbReference type="Proteomes" id="UP000799750">
    <property type="component" value="Unassembled WGS sequence"/>
</dbReference>
<evidence type="ECO:0000256" key="2">
    <source>
        <dbReference type="ARBA" id="ARBA00008072"/>
    </source>
</evidence>
<dbReference type="AlphaFoldDB" id="A0A6A6QCH8"/>
<evidence type="ECO:0000256" key="5">
    <source>
        <dbReference type="ARBA" id="ARBA00023002"/>
    </source>
</evidence>
<evidence type="ECO:0000313" key="8">
    <source>
        <dbReference type="EMBL" id="KAF2490138.1"/>
    </source>
</evidence>
<dbReference type="OrthoDB" id="1560166at2759"/>
<dbReference type="Gene3D" id="3.40.50.720">
    <property type="entry name" value="NAD(P)-binding Rossmann-like Domain"/>
    <property type="match status" value="1"/>
</dbReference>
<keyword evidence="3 6" id="KW-0479">Metal-binding</keyword>
<dbReference type="PANTHER" id="PTHR43350">
    <property type="entry name" value="NAD-DEPENDENT ALCOHOL DEHYDROGENASE"/>
    <property type="match status" value="1"/>
</dbReference>
<keyword evidence="5" id="KW-0560">Oxidoreductase</keyword>
<evidence type="ECO:0000256" key="4">
    <source>
        <dbReference type="ARBA" id="ARBA00022833"/>
    </source>
</evidence>
<evidence type="ECO:0000256" key="3">
    <source>
        <dbReference type="ARBA" id="ARBA00022723"/>
    </source>
</evidence>
<keyword evidence="9" id="KW-1185">Reference proteome</keyword>
<dbReference type="Pfam" id="PF00107">
    <property type="entry name" value="ADH_zinc_N"/>
    <property type="match status" value="1"/>
</dbReference>
<dbReference type="InterPro" id="IPR013154">
    <property type="entry name" value="ADH-like_N"/>
</dbReference>